<evidence type="ECO:0000313" key="1">
    <source>
        <dbReference type="EMBL" id="SFC65510.1"/>
    </source>
</evidence>
<dbReference type="EMBL" id="FOKW01000013">
    <property type="protein sequence ID" value="SFC65510.1"/>
    <property type="molecule type" value="Genomic_DNA"/>
</dbReference>
<dbReference type="AlphaFoldDB" id="A0A1I1L7J6"/>
<dbReference type="OrthoDB" id="205971at2157"/>
<gene>
    <name evidence="1" type="ORF">SAMN05444422_11356</name>
</gene>
<dbReference type="RefSeq" id="WP_089789666.1">
    <property type="nucleotide sequence ID" value="NZ_FOKW01000013.1"/>
</dbReference>
<accession>A0A1I1L7J6</accession>
<evidence type="ECO:0000313" key="2">
    <source>
        <dbReference type="Proteomes" id="UP000199161"/>
    </source>
</evidence>
<proteinExistence type="predicted"/>
<reference evidence="2" key="1">
    <citation type="submission" date="2016-10" db="EMBL/GenBank/DDBJ databases">
        <authorList>
            <person name="Varghese N."/>
            <person name="Submissions S."/>
        </authorList>
    </citation>
    <scope>NUCLEOTIDE SEQUENCE [LARGE SCALE GENOMIC DNA]</scope>
    <source>
        <strain evidence="2">DSM 13078</strain>
    </source>
</reference>
<name>A0A1I1L7J6_NATHA</name>
<keyword evidence="2" id="KW-1185">Reference proteome</keyword>
<protein>
    <submittedName>
        <fullName evidence="1">Uncharacterized protein</fullName>
    </submittedName>
</protein>
<sequence length="140" mass="15136">MCEEFVPASRLYHVESRTPIAHPAHQASDEDVREALEDREVRADGGPSWSEEVSSTTIEGTRVPVVQIDRIDGDVVVSVDVATGVDEGFEFTDIWQCKRVTVSISGREFAATITGCNIEHGIAAIGLTDCEPFGTAGDSR</sequence>
<dbReference type="Proteomes" id="UP000199161">
    <property type="component" value="Unassembled WGS sequence"/>
</dbReference>
<organism evidence="1 2">
    <name type="scientific">Natronobacterium haloterrestre</name>
    <name type="common">Halobiforma haloterrestris</name>
    <dbReference type="NCBI Taxonomy" id="148448"/>
    <lineage>
        <taxon>Archaea</taxon>
        <taxon>Methanobacteriati</taxon>
        <taxon>Methanobacteriota</taxon>
        <taxon>Stenosarchaea group</taxon>
        <taxon>Halobacteria</taxon>
        <taxon>Halobacteriales</taxon>
        <taxon>Natrialbaceae</taxon>
        <taxon>Natronobacterium</taxon>
    </lineage>
</organism>